<keyword evidence="5 7" id="KW-1133">Transmembrane helix</keyword>
<accession>A0AAJ3RB29</accession>
<dbReference type="Proteomes" id="UP001248134">
    <property type="component" value="Unassembled WGS sequence"/>
</dbReference>
<feature type="transmembrane region" description="Helical" evidence="7">
    <location>
        <begin position="157"/>
        <end position="175"/>
    </location>
</feature>
<feature type="transmembrane region" description="Helical" evidence="7">
    <location>
        <begin position="55"/>
        <end position="75"/>
    </location>
</feature>
<evidence type="ECO:0000256" key="5">
    <source>
        <dbReference type="ARBA" id="ARBA00022989"/>
    </source>
</evidence>
<comment type="subcellular location">
    <subcellularLocation>
        <location evidence="1">Cell membrane</location>
        <topology evidence="1">Multi-pass membrane protein</topology>
    </subcellularLocation>
</comment>
<dbReference type="EMBL" id="NUTL01000030">
    <property type="protein sequence ID" value="PHF01898.1"/>
    <property type="molecule type" value="Genomic_DNA"/>
</dbReference>
<gene>
    <name evidence="10" type="ORF">COF81_07975</name>
    <name evidence="9" type="ORF">FOS08_19650</name>
</gene>
<comment type="similarity">
    <text evidence="2">Belongs to the acyltransferase 3 family.</text>
</comment>
<dbReference type="InterPro" id="IPR002656">
    <property type="entry name" value="Acyl_transf_3_dom"/>
</dbReference>
<dbReference type="EMBL" id="VLYX01000025">
    <property type="protein sequence ID" value="MDR4328046.1"/>
    <property type="molecule type" value="Genomic_DNA"/>
</dbReference>
<dbReference type="GO" id="GO:0016413">
    <property type="term" value="F:O-acetyltransferase activity"/>
    <property type="evidence" value="ECO:0007669"/>
    <property type="project" value="TreeGrafter"/>
</dbReference>
<dbReference type="Pfam" id="PF01757">
    <property type="entry name" value="Acyl_transf_3"/>
    <property type="match status" value="1"/>
</dbReference>
<evidence type="ECO:0000313" key="9">
    <source>
        <dbReference type="EMBL" id="MDR4328046.1"/>
    </source>
</evidence>
<proteinExistence type="inferred from homology"/>
<dbReference type="Proteomes" id="UP000221918">
    <property type="component" value="Unassembled WGS sequence"/>
</dbReference>
<feature type="transmembrane region" description="Helical" evidence="7">
    <location>
        <begin position="187"/>
        <end position="208"/>
    </location>
</feature>
<reference evidence="10 11" key="1">
    <citation type="submission" date="2017-09" db="EMBL/GenBank/DDBJ databases">
        <title>Large-scale bioinformatics analysis of Bacillus genomes uncovers conserved roles of natural products in bacterial physiology.</title>
        <authorList>
            <consortium name="Agbiome Team Llc"/>
            <person name="Bleich R.M."/>
            <person name="Grubbs K.J."/>
            <person name="Santa Maria K.C."/>
            <person name="Allen S.E."/>
            <person name="Farag S."/>
            <person name="Shank E.A."/>
            <person name="Bowers A."/>
        </authorList>
    </citation>
    <scope>NUCLEOTIDE SEQUENCE [LARGE SCALE GENOMIC DNA]</scope>
    <source>
        <strain evidence="10 11">AFS037265</strain>
    </source>
</reference>
<feature type="transmembrane region" description="Helical" evidence="7">
    <location>
        <begin position="87"/>
        <end position="107"/>
    </location>
</feature>
<evidence type="ECO:0000256" key="7">
    <source>
        <dbReference type="SAM" id="Phobius"/>
    </source>
</evidence>
<comment type="caution">
    <text evidence="10">The sequence shown here is derived from an EMBL/GenBank/DDBJ whole genome shotgun (WGS) entry which is preliminary data.</text>
</comment>
<dbReference type="GO" id="GO:0009246">
    <property type="term" value="P:enterobacterial common antigen biosynthetic process"/>
    <property type="evidence" value="ECO:0007669"/>
    <property type="project" value="TreeGrafter"/>
</dbReference>
<evidence type="ECO:0000256" key="2">
    <source>
        <dbReference type="ARBA" id="ARBA00007400"/>
    </source>
</evidence>
<keyword evidence="9" id="KW-0808">Transferase</keyword>
<name>A0AAJ3RB29_9BACI</name>
<sequence length="372" mass="43750">MLKVECMKNKVSEITILRSLACLSVVLIHAITRSSANFASENTIDVLVSYLQLLLMYGTPMFVFISEFVIAYNYRDKVPNQFILKRVKFILLPFICMGIFYAAISNYTNGFHAILVQSIRNIVLGEFHGYFVLIIFQFYFLHIIFNKIEKFFSPKFVLIFSLLINLIYLGFFNFIQPFDIPYANDIWYYYSWIPFPGWIIYFFIGYYAGAHYEYFKTWLNKNRKWIISSWILTGIIVILFQHFNILTVTSSKRVDVLLFTISTILVLFHIASKIKHVPKFLILINQYSFGIYLLHPFFHRTISNVILAKMPQFNTLFGTISIDMLVGILCPIPMVYLLNKTKIGPYIIGKIRVNSKQKLKSRWFHSTKFHEM</sequence>
<reference evidence="9" key="2">
    <citation type="submission" date="2019-07" db="EMBL/GenBank/DDBJ databases">
        <title>Phylogenomic Reclassification of ATCC Bacillus Strains and Various Taxa within the Genus Bacillus.</title>
        <authorList>
            <person name="Riojas M.A."/>
            <person name="Frank A.M."/>
            <person name="Fenn S.L."/>
            <person name="King S.P."/>
            <person name="Brower S.M."/>
            <person name="Hazbon M.H."/>
        </authorList>
    </citation>
    <scope>NUCLEOTIDE SEQUENCE</scope>
    <source>
        <strain evidence="9">NR-12239</strain>
    </source>
</reference>
<dbReference type="PANTHER" id="PTHR40074:SF2">
    <property type="entry name" value="O-ACETYLTRANSFERASE WECH"/>
    <property type="match status" value="1"/>
</dbReference>
<keyword evidence="9" id="KW-0012">Acyltransferase</keyword>
<evidence type="ECO:0000259" key="8">
    <source>
        <dbReference type="Pfam" id="PF01757"/>
    </source>
</evidence>
<evidence type="ECO:0000256" key="4">
    <source>
        <dbReference type="ARBA" id="ARBA00022692"/>
    </source>
</evidence>
<protein>
    <submittedName>
        <fullName evidence="9">Acyltransferase family protein</fullName>
    </submittedName>
</protein>
<evidence type="ECO:0000256" key="6">
    <source>
        <dbReference type="ARBA" id="ARBA00023136"/>
    </source>
</evidence>
<evidence type="ECO:0000313" key="11">
    <source>
        <dbReference type="Proteomes" id="UP000221918"/>
    </source>
</evidence>
<feature type="transmembrane region" description="Helical" evidence="7">
    <location>
        <begin position="229"/>
        <end position="248"/>
    </location>
</feature>
<feature type="transmembrane region" description="Helical" evidence="7">
    <location>
        <begin position="254"/>
        <end position="271"/>
    </location>
</feature>
<evidence type="ECO:0000256" key="3">
    <source>
        <dbReference type="ARBA" id="ARBA00022475"/>
    </source>
</evidence>
<keyword evidence="6 7" id="KW-0472">Membrane</keyword>
<keyword evidence="3" id="KW-1003">Cell membrane</keyword>
<evidence type="ECO:0000313" key="10">
    <source>
        <dbReference type="EMBL" id="PHF01898.1"/>
    </source>
</evidence>
<feature type="transmembrane region" description="Helical" evidence="7">
    <location>
        <begin position="318"/>
        <end position="338"/>
    </location>
</feature>
<evidence type="ECO:0000256" key="1">
    <source>
        <dbReference type="ARBA" id="ARBA00004651"/>
    </source>
</evidence>
<feature type="domain" description="Acyltransferase 3" evidence="8">
    <location>
        <begin position="13"/>
        <end position="312"/>
    </location>
</feature>
<organism evidence="10 11">
    <name type="scientific">Bacillus pseudomycoides</name>
    <dbReference type="NCBI Taxonomy" id="64104"/>
    <lineage>
        <taxon>Bacteria</taxon>
        <taxon>Bacillati</taxon>
        <taxon>Bacillota</taxon>
        <taxon>Bacilli</taxon>
        <taxon>Bacillales</taxon>
        <taxon>Bacillaceae</taxon>
        <taxon>Bacillus</taxon>
        <taxon>Bacillus cereus group</taxon>
    </lineage>
</organism>
<keyword evidence="4 7" id="KW-0812">Transmembrane</keyword>
<dbReference type="GO" id="GO:0005886">
    <property type="term" value="C:plasma membrane"/>
    <property type="evidence" value="ECO:0007669"/>
    <property type="project" value="UniProtKB-SubCell"/>
</dbReference>
<feature type="transmembrane region" description="Helical" evidence="7">
    <location>
        <begin position="127"/>
        <end position="145"/>
    </location>
</feature>
<dbReference type="PANTHER" id="PTHR40074">
    <property type="entry name" value="O-ACETYLTRANSFERASE WECH"/>
    <property type="match status" value="1"/>
</dbReference>
<dbReference type="AlphaFoldDB" id="A0AAJ3RB29"/>